<organism evidence="12 13">
    <name type="scientific">Chryseolinea serpens</name>
    <dbReference type="NCBI Taxonomy" id="947013"/>
    <lineage>
        <taxon>Bacteria</taxon>
        <taxon>Pseudomonadati</taxon>
        <taxon>Bacteroidota</taxon>
        <taxon>Cytophagia</taxon>
        <taxon>Cytophagales</taxon>
        <taxon>Fulvivirgaceae</taxon>
        <taxon>Chryseolinea</taxon>
    </lineage>
</organism>
<protein>
    <recommendedName>
        <fullName evidence="3 9">Biotin carboxyl carrier protein of acetyl-CoA carboxylase</fullName>
    </recommendedName>
</protein>
<keyword evidence="13" id="KW-1185">Reference proteome</keyword>
<dbReference type="PRINTS" id="PR01071">
    <property type="entry name" value="ACOABIOTINCC"/>
</dbReference>
<dbReference type="InterPro" id="IPR011053">
    <property type="entry name" value="Single_hybrid_motif"/>
</dbReference>
<dbReference type="PANTHER" id="PTHR45266:SF3">
    <property type="entry name" value="OXALOACETATE DECARBOXYLASE ALPHA CHAIN"/>
    <property type="match status" value="1"/>
</dbReference>
<proteinExistence type="predicted"/>
<evidence type="ECO:0000256" key="3">
    <source>
        <dbReference type="ARBA" id="ARBA00017562"/>
    </source>
</evidence>
<dbReference type="Pfam" id="PF00364">
    <property type="entry name" value="Biotin_lipoyl"/>
    <property type="match status" value="1"/>
</dbReference>
<name>A0A1M5U9Y4_9BACT</name>
<keyword evidence="5 9" id="KW-0276">Fatty acid metabolism</keyword>
<keyword evidence="6 9" id="KW-0443">Lipid metabolism</keyword>
<dbReference type="GO" id="GO:0003989">
    <property type="term" value="F:acetyl-CoA carboxylase activity"/>
    <property type="evidence" value="ECO:0007669"/>
    <property type="project" value="InterPro"/>
</dbReference>
<dbReference type="EMBL" id="FQWQ01000003">
    <property type="protein sequence ID" value="SHH59842.1"/>
    <property type="molecule type" value="Genomic_DNA"/>
</dbReference>
<dbReference type="UniPathway" id="UPA00094"/>
<accession>A0A1M5U9Y4</accession>
<dbReference type="PANTHER" id="PTHR45266">
    <property type="entry name" value="OXALOACETATE DECARBOXYLASE ALPHA CHAIN"/>
    <property type="match status" value="1"/>
</dbReference>
<evidence type="ECO:0000256" key="7">
    <source>
        <dbReference type="ARBA" id="ARBA00023160"/>
    </source>
</evidence>
<dbReference type="NCBIfam" id="TIGR00531">
    <property type="entry name" value="BCCP"/>
    <property type="match status" value="1"/>
</dbReference>
<dbReference type="InterPro" id="IPR001882">
    <property type="entry name" value="Biotin_BS"/>
</dbReference>
<dbReference type="PROSITE" id="PS00188">
    <property type="entry name" value="BIOTIN"/>
    <property type="match status" value="1"/>
</dbReference>
<evidence type="ECO:0000256" key="5">
    <source>
        <dbReference type="ARBA" id="ARBA00022832"/>
    </source>
</evidence>
<evidence type="ECO:0000256" key="2">
    <source>
        <dbReference type="ARBA" id="ARBA00005194"/>
    </source>
</evidence>
<dbReference type="AlphaFoldDB" id="A0A1M5U9Y4"/>
<dbReference type="InterPro" id="IPR001249">
    <property type="entry name" value="AcCoA_biotinCC"/>
</dbReference>
<dbReference type="SUPFAM" id="SSF51230">
    <property type="entry name" value="Single hybrid motif"/>
    <property type="match status" value="1"/>
</dbReference>
<dbReference type="PROSITE" id="PS50968">
    <property type="entry name" value="BIOTINYL_LIPOYL"/>
    <property type="match status" value="1"/>
</dbReference>
<dbReference type="GO" id="GO:0006633">
    <property type="term" value="P:fatty acid biosynthetic process"/>
    <property type="evidence" value="ECO:0007669"/>
    <property type="project" value="UniProtKB-UniPathway"/>
</dbReference>
<keyword evidence="8 9" id="KW-0092">Biotin</keyword>
<dbReference type="STRING" id="947013.SAMN04488109_4553"/>
<evidence type="ECO:0000256" key="6">
    <source>
        <dbReference type="ARBA" id="ARBA00023098"/>
    </source>
</evidence>
<sequence length="190" mass="20235">MSKARAVKPAAKKESAPSKTANESGSANQPAMKTTEIRDLIDFISKSGLNEVNIETKELKLHVKREPDQKVFKSTPVMTQAAMAPVAAAAAPVAQAAAPRVEAAPAATGKKTVEIKSPMIGTFYRSSTPDTPAFVSVGDKITKGQTVCIIEAMKLFNEIESEVSGTIVKAMIENSSPVEYDQVLFVVEPD</sequence>
<dbReference type="Gene3D" id="2.40.50.100">
    <property type="match status" value="1"/>
</dbReference>
<keyword evidence="4 9" id="KW-0444">Lipid biosynthesis</keyword>
<dbReference type="GO" id="GO:0009317">
    <property type="term" value="C:acetyl-CoA carboxylase complex"/>
    <property type="evidence" value="ECO:0007669"/>
    <property type="project" value="InterPro"/>
</dbReference>
<feature type="region of interest" description="Disordered" evidence="10">
    <location>
        <begin position="1"/>
        <end position="34"/>
    </location>
</feature>
<evidence type="ECO:0000256" key="10">
    <source>
        <dbReference type="SAM" id="MobiDB-lite"/>
    </source>
</evidence>
<dbReference type="InterPro" id="IPR000089">
    <property type="entry name" value="Biotin_lipoyl"/>
</dbReference>
<evidence type="ECO:0000313" key="12">
    <source>
        <dbReference type="EMBL" id="SHH59842.1"/>
    </source>
</evidence>
<gene>
    <name evidence="12" type="ORF">SAMN04488109_4553</name>
</gene>
<evidence type="ECO:0000313" key="13">
    <source>
        <dbReference type="Proteomes" id="UP000184212"/>
    </source>
</evidence>
<dbReference type="Proteomes" id="UP000184212">
    <property type="component" value="Unassembled WGS sequence"/>
</dbReference>
<dbReference type="InterPro" id="IPR050709">
    <property type="entry name" value="Biotin_Carboxyl_Carrier/Decarb"/>
</dbReference>
<feature type="compositionally biased region" description="Polar residues" evidence="10">
    <location>
        <begin position="20"/>
        <end position="32"/>
    </location>
</feature>
<evidence type="ECO:0000256" key="8">
    <source>
        <dbReference type="ARBA" id="ARBA00023267"/>
    </source>
</evidence>
<comment type="function">
    <text evidence="1 9">This protein is a component of the acetyl coenzyme A carboxylase complex; first, biotin carboxylase catalyzes the carboxylation of the carrier protein and then the transcarboxylase transfers the carboxyl group to form malonyl-CoA.</text>
</comment>
<dbReference type="CDD" id="cd06850">
    <property type="entry name" value="biotinyl_domain"/>
    <property type="match status" value="1"/>
</dbReference>
<evidence type="ECO:0000256" key="4">
    <source>
        <dbReference type="ARBA" id="ARBA00022516"/>
    </source>
</evidence>
<keyword evidence="7 9" id="KW-0275">Fatty acid biosynthesis</keyword>
<comment type="pathway">
    <text evidence="2 9">Lipid metabolism; fatty acid biosynthesis.</text>
</comment>
<evidence type="ECO:0000256" key="1">
    <source>
        <dbReference type="ARBA" id="ARBA00003761"/>
    </source>
</evidence>
<evidence type="ECO:0000259" key="11">
    <source>
        <dbReference type="PROSITE" id="PS50968"/>
    </source>
</evidence>
<reference evidence="12 13" key="1">
    <citation type="submission" date="2016-11" db="EMBL/GenBank/DDBJ databases">
        <authorList>
            <person name="Jaros S."/>
            <person name="Januszkiewicz K."/>
            <person name="Wedrychowicz H."/>
        </authorList>
    </citation>
    <scope>NUCLEOTIDE SEQUENCE [LARGE SCALE GENOMIC DNA]</scope>
    <source>
        <strain evidence="12 13">DSM 24574</strain>
    </source>
</reference>
<evidence type="ECO:0000256" key="9">
    <source>
        <dbReference type="RuleBase" id="RU364072"/>
    </source>
</evidence>
<feature type="domain" description="Lipoyl-binding" evidence="11">
    <location>
        <begin position="112"/>
        <end position="188"/>
    </location>
</feature>